<keyword evidence="3" id="KW-0479">Metal-binding</keyword>
<feature type="transmembrane region" description="Helical" evidence="6">
    <location>
        <begin position="269"/>
        <end position="293"/>
    </location>
</feature>
<keyword evidence="6" id="KW-1133">Transmembrane helix</keyword>
<dbReference type="Gene3D" id="1.10.630.10">
    <property type="entry name" value="Cytochrome P450"/>
    <property type="match status" value="1"/>
</dbReference>
<dbReference type="CDD" id="cd20635">
    <property type="entry name" value="CYP39A1"/>
    <property type="match status" value="1"/>
</dbReference>
<evidence type="ECO:0000256" key="1">
    <source>
        <dbReference type="ARBA" id="ARBA00010617"/>
    </source>
</evidence>
<dbReference type="RefSeq" id="XP_005101364.1">
    <property type="nucleotide sequence ID" value="XM_005101307.3"/>
</dbReference>
<sequence>MIPWFHVFLFVLSVCLFYFAFRKGVRKGGRLPPYDGWIPWLGCAIKFGENPIDFIEAKRRQLGSVFTLKVAGEHITFVCDPEDFHYVFKSSKVSFPKSVQDPVNKVAGITRKSFNEIHTKMHDTLKGQLATTQLSSTCDLLFKKFEHFFGQLKENVDPQQETDLYGIVRSIMYRSVIHIFFGEGSIPVEKEEDFLDFENHFMTFDEQFEYGTRLPVIFIRKWAASRQWLLEKCERVVSLCTKTMPKEPKDKNIFQNLLPLIDEDNKANWSLLTLWAALANAIPLSFWVLTFVYQDKKVLGKVQREIDAALKDGRPITESVLSEMPYTLRCVMEGIRLRSPGMIPRRVVEPIVVKGYTVPPGHMLSVSPYWVNRNPDIYEDPELFNPDRWSDWTPGSIPETFIPFGGGRYMCPGRWFALMEIHMFVAMFFHTFDCHLTKGIPDFCKLHLVGSQQPLQNCPVTLKPRVIN</sequence>
<dbReference type="SUPFAM" id="SSF48264">
    <property type="entry name" value="Cytochrome P450"/>
    <property type="match status" value="1"/>
</dbReference>
<reference evidence="9" key="1">
    <citation type="submission" date="2025-08" db="UniProtKB">
        <authorList>
            <consortium name="RefSeq"/>
        </authorList>
    </citation>
    <scope>IDENTIFICATION</scope>
</reference>
<dbReference type="PANTHER" id="PTHR24304">
    <property type="entry name" value="CYTOCHROME P450 FAMILY 7"/>
    <property type="match status" value="1"/>
</dbReference>
<keyword evidence="7" id="KW-0732">Signal</keyword>
<accession>A0ABM0JTW0</accession>
<name>A0ABM0JTW0_APLCA</name>
<dbReference type="PRINTS" id="PR00465">
    <property type="entry name" value="EP450IV"/>
</dbReference>
<gene>
    <name evidence="9" type="primary">LOC101855112</name>
</gene>
<dbReference type="InterPro" id="IPR001128">
    <property type="entry name" value="Cyt_P450"/>
</dbReference>
<dbReference type="Proteomes" id="UP000694888">
    <property type="component" value="Unplaced"/>
</dbReference>
<keyword evidence="8" id="KW-1185">Reference proteome</keyword>
<dbReference type="InterPro" id="IPR002403">
    <property type="entry name" value="Cyt_P450_E_grp-IV"/>
</dbReference>
<dbReference type="GeneID" id="101855112"/>
<evidence type="ECO:0000256" key="7">
    <source>
        <dbReference type="SAM" id="SignalP"/>
    </source>
</evidence>
<dbReference type="PANTHER" id="PTHR24304:SF2">
    <property type="entry name" value="24-HYDROXYCHOLESTEROL 7-ALPHA-HYDROXYLASE"/>
    <property type="match status" value="1"/>
</dbReference>
<evidence type="ECO:0000256" key="2">
    <source>
        <dbReference type="ARBA" id="ARBA00022617"/>
    </source>
</evidence>
<keyword evidence="6" id="KW-0472">Membrane</keyword>
<evidence type="ECO:0000256" key="4">
    <source>
        <dbReference type="ARBA" id="ARBA00023004"/>
    </source>
</evidence>
<keyword evidence="2" id="KW-0349">Heme</keyword>
<protein>
    <submittedName>
        <fullName evidence="9">24-hydroxycholesterol 7-alpha-hydroxylase</fullName>
    </submittedName>
</protein>
<dbReference type="InterPro" id="IPR050529">
    <property type="entry name" value="CYP450_sterol_14alpha_dmase"/>
</dbReference>
<keyword evidence="4" id="KW-0408">Iron</keyword>
<keyword evidence="5" id="KW-0753">Steroid metabolism</keyword>
<proteinExistence type="inferred from homology"/>
<evidence type="ECO:0000313" key="8">
    <source>
        <dbReference type="Proteomes" id="UP000694888"/>
    </source>
</evidence>
<evidence type="ECO:0000313" key="9">
    <source>
        <dbReference type="RefSeq" id="XP_005101364.1"/>
    </source>
</evidence>
<keyword evidence="5" id="KW-0443">Lipid metabolism</keyword>
<comment type="similarity">
    <text evidence="1">Belongs to the cytochrome P450 family.</text>
</comment>
<keyword evidence="6" id="KW-0812">Transmembrane</keyword>
<organism evidence="8 9">
    <name type="scientific">Aplysia californica</name>
    <name type="common">California sea hare</name>
    <dbReference type="NCBI Taxonomy" id="6500"/>
    <lineage>
        <taxon>Eukaryota</taxon>
        <taxon>Metazoa</taxon>
        <taxon>Spiralia</taxon>
        <taxon>Lophotrochozoa</taxon>
        <taxon>Mollusca</taxon>
        <taxon>Gastropoda</taxon>
        <taxon>Heterobranchia</taxon>
        <taxon>Euthyneura</taxon>
        <taxon>Tectipleura</taxon>
        <taxon>Aplysiida</taxon>
        <taxon>Aplysioidea</taxon>
        <taxon>Aplysiidae</taxon>
        <taxon>Aplysia</taxon>
    </lineage>
</organism>
<evidence type="ECO:0000256" key="5">
    <source>
        <dbReference type="ARBA" id="ARBA00023221"/>
    </source>
</evidence>
<evidence type="ECO:0000256" key="6">
    <source>
        <dbReference type="SAM" id="Phobius"/>
    </source>
</evidence>
<dbReference type="InterPro" id="IPR036396">
    <property type="entry name" value="Cyt_P450_sf"/>
</dbReference>
<evidence type="ECO:0000256" key="3">
    <source>
        <dbReference type="ARBA" id="ARBA00022723"/>
    </source>
</evidence>
<feature type="chain" id="PRO_5045860855" evidence="7">
    <location>
        <begin position="25"/>
        <end position="468"/>
    </location>
</feature>
<feature type="signal peptide" evidence="7">
    <location>
        <begin position="1"/>
        <end position="24"/>
    </location>
</feature>
<dbReference type="Pfam" id="PF00067">
    <property type="entry name" value="p450"/>
    <property type="match status" value="1"/>
</dbReference>